<dbReference type="InterPro" id="IPR037120">
    <property type="entry name" value="Haem_peroxidase_sf_animal"/>
</dbReference>
<evidence type="ECO:0000313" key="9">
    <source>
        <dbReference type="Proteomes" id="UP000305067"/>
    </source>
</evidence>
<keyword evidence="9" id="KW-1185">Reference proteome</keyword>
<feature type="binding site" description="axial binding residue" evidence="6">
    <location>
        <position position="380"/>
    </location>
    <ligand>
        <name>heme b</name>
        <dbReference type="ChEBI" id="CHEBI:60344"/>
    </ligand>
    <ligandPart>
        <name>Fe</name>
        <dbReference type="ChEBI" id="CHEBI:18248"/>
    </ligandPart>
</feature>
<dbReference type="GO" id="GO:0004601">
    <property type="term" value="F:peroxidase activity"/>
    <property type="evidence" value="ECO:0007669"/>
    <property type="project" value="InterPro"/>
</dbReference>
<dbReference type="EMBL" id="ML178817">
    <property type="protein sequence ID" value="TFL05214.1"/>
    <property type="molecule type" value="Genomic_DNA"/>
</dbReference>
<dbReference type="InterPro" id="IPR019791">
    <property type="entry name" value="Haem_peroxidase_animal"/>
</dbReference>
<protein>
    <submittedName>
        <fullName evidence="8">Linoleate diol synthase</fullName>
    </submittedName>
</protein>
<evidence type="ECO:0000313" key="8">
    <source>
        <dbReference type="EMBL" id="TFL05214.1"/>
    </source>
</evidence>
<dbReference type="PROSITE" id="PS50292">
    <property type="entry name" value="PEROXIDASE_3"/>
    <property type="match status" value="1"/>
</dbReference>
<dbReference type="GO" id="GO:0051213">
    <property type="term" value="F:dioxygenase activity"/>
    <property type="evidence" value="ECO:0007669"/>
    <property type="project" value="UniProtKB-KW"/>
</dbReference>
<keyword evidence="4" id="KW-0560">Oxidoreductase</keyword>
<evidence type="ECO:0000256" key="2">
    <source>
        <dbReference type="ARBA" id="ARBA00022723"/>
    </source>
</evidence>
<dbReference type="InterPro" id="IPR010255">
    <property type="entry name" value="Haem_peroxidase_sf"/>
</dbReference>
<evidence type="ECO:0000256" key="5">
    <source>
        <dbReference type="ARBA" id="ARBA00023004"/>
    </source>
</evidence>
<keyword evidence="5 6" id="KW-0408">Iron</keyword>
<dbReference type="OrthoDB" id="823504at2759"/>
<keyword evidence="3" id="KW-0223">Dioxygenase</keyword>
<dbReference type="SUPFAM" id="SSF48113">
    <property type="entry name" value="Heme-dependent peroxidases"/>
    <property type="match status" value="1"/>
</dbReference>
<dbReference type="GO" id="GO:0046872">
    <property type="term" value="F:metal ion binding"/>
    <property type="evidence" value="ECO:0007669"/>
    <property type="project" value="UniProtKB-KW"/>
</dbReference>
<evidence type="ECO:0000256" key="6">
    <source>
        <dbReference type="PIRSR" id="PIRSR619791-2"/>
    </source>
</evidence>
<name>A0A5C3R354_9AGAR</name>
<dbReference type="Pfam" id="PF03098">
    <property type="entry name" value="An_peroxidase"/>
    <property type="match status" value="1"/>
</dbReference>
<dbReference type="PANTHER" id="PTHR11903:SF37">
    <property type="entry name" value="PSI-PRODUCING OXYGENASE A"/>
    <property type="match status" value="1"/>
</dbReference>
<dbReference type="GO" id="GO:0006631">
    <property type="term" value="P:fatty acid metabolic process"/>
    <property type="evidence" value="ECO:0007669"/>
    <property type="project" value="UniProtKB-ARBA"/>
</dbReference>
<dbReference type="Gene3D" id="1.10.640.10">
    <property type="entry name" value="Haem peroxidase domain superfamily, animal type"/>
    <property type="match status" value="1"/>
</dbReference>
<evidence type="ECO:0000256" key="1">
    <source>
        <dbReference type="ARBA" id="ARBA00022617"/>
    </source>
</evidence>
<keyword evidence="1 6" id="KW-0349">Heme</keyword>
<keyword evidence="2 6" id="KW-0479">Metal-binding</keyword>
<sequence>MSSMMPAAMSRKSTAVSTTSTVAPVPAGMNAESDESLLKSMRDMAEGVKKGLSSKLDMSSVPAVLDMLRNADSLDDRKLLMEYMLSLISRIPEGPLAGRLNGKFIKMLYNDLDHPPPSLVGKEYAWRTTDGSKNNIMMPEMGKAGTPYARSVQQAHPLPANELPDAGLLFDTLLRRDKFVEHPAGCSSFMFSFAALVIHSVFRTSHRDTSINETSSYIDLSPVYGHTQEIVDKVRIRDGRGCIHPDTFAEDRLLLLPPAVCVIIILFSRNHNYIAKKLLEINERGTFVDPTTLSGSDAATKRKLMDQDEELFQVARLINCNWFATMVFSDYLSAILGMVRQGSSWILNPFEEMRNDDGSFFERGKGNICSVEFNSLYRWHATTSAADEEWNNRLHKRIFPGISYDDVTLKDFAGAKSKLHVYENDLTEWSLGVGDEETLLKRQEDGTFRDEDLARILKNATEEPAGAFKAHGTPGSMRLHEIMGIEQNRRQGVCNLNDFRKYIGLKPFESFKEWNSDPKVYEVAEKMYGHINNLELYVGLQAEEAKPVMPGAGLCPGYTISRAILSDAVALTRGDRFFTTDRTPYNLTAWGYTDSDRTPNGAGFGGAMGRLLLRHLPGQFTHDSVYTWFPMLTPKAMKKFLGEMNNKDYSFDRPADVPRAPATVTVKDYSQIQEVLKSEDVVSPYAVRAARVIKGRGFYIVDDSEAGKTRQNEVSAALTGAAEGPDRIGTYFFETTRDLLKSNSVGLICTQDYVVDVVRDVLKVAPVMWACEEVAGITLETAHVSGFCTAKQMYQKLANIYSFIFLEIQPANMIMAEHQARADAEELLEEIKSNMTFLSERRKSIMGSLTRMFSGNGKSTNAASAKSEISRRLHLLVKNTDQLAHTILAVLVGSTVELSVALTHAVNAALDSEQVIGFKATDANLKANLERFSKEIMVTDPPFQGVYRARKAEGNSIAQPEERLFLDLHAANSRVPSNGKHLHASTLYACLGETVTHNVIGNVLRAIYSLDDVCRATGRSGKLASAFRVDNEPMLRKIYLQDGKTAVPWPLSMTIQYTKAAQPAQA</sequence>
<evidence type="ECO:0000256" key="3">
    <source>
        <dbReference type="ARBA" id="ARBA00022964"/>
    </source>
</evidence>
<dbReference type="CDD" id="cd09817">
    <property type="entry name" value="linoleate_diol_synthase_like"/>
    <property type="match status" value="1"/>
</dbReference>
<evidence type="ECO:0000256" key="4">
    <source>
        <dbReference type="ARBA" id="ARBA00023002"/>
    </source>
</evidence>
<dbReference type="PANTHER" id="PTHR11903">
    <property type="entry name" value="PROSTAGLANDIN G/H SYNTHASE"/>
    <property type="match status" value="1"/>
</dbReference>
<dbReference type="AlphaFoldDB" id="A0A5C3R354"/>
<dbReference type="Proteomes" id="UP000305067">
    <property type="component" value="Unassembled WGS sequence"/>
</dbReference>
<feature type="compositionally biased region" description="Low complexity" evidence="7">
    <location>
        <begin position="13"/>
        <end position="27"/>
    </location>
</feature>
<reference evidence="8 9" key="1">
    <citation type="journal article" date="2019" name="Nat. Ecol. Evol.">
        <title>Megaphylogeny resolves global patterns of mushroom evolution.</title>
        <authorList>
            <person name="Varga T."/>
            <person name="Krizsan K."/>
            <person name="Foldi C."/>
            <person name="Dima B."/>
            <person name="Sanchez-Garcia M."/>
            <person name="Sanchez-Ramirez S."/>
            <person name="Szollosi G.J."/>
            <person name="Szarkandi J.G."/>
            <person name="Papp V."/>
            <person name="Albert L."/>
            <person name="Andreopoulos W."/>
            <person name="Angelini C."/>
            <person name="Antonin V."/>
            <person name="Barry K.W."/>
            <person name="Bougher N.L."/>
            <person name="Buchanan P."/>
            <person name="Buyck B."/>
            <person name="Bense V."/>
            <person name="Catcheside P."/>
            <person name="Chovatia M."/>
            <person name="Cooper J."/>
            <person name="Damon W."/>
            <person name="Desjardin D."/>
            <person name="Finy P."/>
            <person name="Geml J."/>
            <person name="Haridas S."/>
            <person name="Hughes K."/>
            <person name="Justo A."/>
            <person name="Karasinski D."/>
            <person name="Kautmanova I."/>
            <person name="Kiss B."/>
            <person name="Kocsube S."/>
            <person name="Kotiranta H."/>
            <person name="LaButti K.M."/>
            <person name="Lechner B.E."/>
            <person name="Liimatainen K."/>
            <person name="Lipzen A."/>
            <person name="Lukacs Z."/>
            <person name="Mihaltcheva S."/>
            <person name="Morgado L.N."/>
            <person name="Niskanen T."/>
            <person name="Noordeloos M.E."/>
            <person name="Ohm R.A."/>
            <person name="Ortiz-Santana B."/>
            <person name="Ovrebo C."/>
            <person name="Racz N."/>
            <person name="Riley R."/>
            <person name="Savchenko A."/>
            <person name="Shiryaev A."/>
            <person name="Soop K."/>
            <person name="Spirin V."/>
            <person name="Szebenyi C."/>
            <person name="Tomsovsky M."/>
            <person name="Tulloss R.E."/>
            <person name="Uehling J."/>
            <person name="Grigoriev I.V."/>
            <person name="Vagvolgyi C."/>
            <person name="Papp T."/>
            <person name="Martin F.M."/>
            <person name="Miettinen O."/>
            <person name="Hibbett D.S."/>
            <person name="Nagy L.G."/>
        </authorList>
    </citation>
    <scope>NUCLEOTIDE SEQUENCE [LARGE SCALE GENOMIC DNA]</scope>
    <source>
        <strain evidence="8 9">CBS 309.79</strain>
    </source>
</reference>
<proteinExistence type="predicted"/>
<dbReference type="InterPro" id="IPR034812">
    <property type="entry name" value="Ppo-like_N"/>
</dbReference>
<dbReference type="GO" id="GO:0020037">
    <property type="term" value="F:heme binding"/>
    <property type="evidence" value="ECO:0007669"/>
    <property type="project" value="InterPro"/>
</dbReference>
<dbReference type="GO" id="GO:0006979">
    <property type="term" value="P:response to oxidative stress"/>
    <property type="evidence" value="ECO:0007669"/>
    <property type="project" value="InterPro"/>
</dbReference>
<feature type="region of interest" description="Disordered" evidence="7">
    <location>
        <begin position="1"/>
        <end position="28"/>
    </location>
</feature>
<accession>A0A5C3R354</accession>
<gene>
    <name evidence="8" type="ORF">BDV98DRAFT_589924</name>
</gene>
<dbReference type="InterPro" id="IPR050783">
    <property type="entry name" value="Oxylipin_biosynth_metab"/>
</dbReference>
<evidence type="ECO:0000256" key="7">
    <source>
        <dbReference type="SAM" id="MobiDB-lite"/>
    </source>
</evidence>
<organism evidence="8 9">
    <name type="scientific">Pterulicium gracile</name>
    <dbReference type="NCBI Taxonomy" id="1884261"/>
    <lineage>
        <taxon>Eukaryota</taxon>
        <taxon>Fungi</taxon>
        <taxon>Dikarya</taxon>
        <taxon>Basidiomycota</taxon>
        <taxon>Agaricomycotina</taxon>
        <taxon>Agaricomycetes</taxon>
        <taxon>Agaricomycetidae</taxon>
        <taxon>Agaricales</taxon>
        <taxon>Pleurotineae</taxon>
        <taxon>Pterulaceae</taxon>
        <taxon>Pterulicium</taxon>
    </lineage>
</organism>
<dbReference type="STRING" id="1884261.A0A5C3R354"/>